<gene>
    <name evidence="4" type="ORF">EJO50_02280</name>
</gene>
<dbReference type="GO" id="GO:0015628">
    <property type="term" value="P:protein secretion by the type II secretion system"/>
    <property type="evidence" value="ECO:0007669"/>
    <property type="project" value="TreeGrafter"/>
</dbReference>
<dbReference type="SMART" id="SM00278">
    <property type="entry name" value="HhH1"/>
    <property type="match status" value="2"/>
</dbReference>
<dbReference type="RefSeq" id="WP_125971386.1">
    <property type="nucleotide sequence ID" value="NZ_CP034433.1"/>
</dbReference>
<reference evidence="4 5" key="1">
    <citation type="submission" date="2018-12" db="EMBL/GenBank/DDBJ databases">
        <title>Complete genome sequence of Iodobacter sp. H11R3.</title>
        <authorList>
            <person name="Bae J.-W."/>
        </authorList>
    </citation>
    <scope>NUCLEOTIDE SEQUENCE [LARGE SCALE GENOMIC DNA]</scope>
    <source>
        <strain evidence="4 5">H11R3</strain>
    </source>
</reference>
<dbReference type="Proteomes" id="UP000282438">
    <property type="component" value="Chromosome"/>
</dbReference>
<feature type="signal peptide" evidence="2">
    <location>
        <begin position="1"/>
        <end position="20"/>
    </location>
</feature>
<dbReference type="EMBL" id="CP034433">
    <property type="protein sequence ID" value="AZN35414.1"/>
    <property type="molecule type" value="Genomic_DNA"/>
</dbReference>
<name>A0A3S8ZPM0_9NEIS</name>
<evidence type="ECO:0000256" key="2">
    <source>
        <dbReference type="SAM" id="SignalP"/>
    </source>
</evidence>
<accession>A0A3S8ZPM0</accession>
<keyword evidence="5" id="KW-1185">Reference proteome</keyword>
<dbReference type="PANTHER" id="PTHR21180">
    <property type="entry name" value="ENDONUCLEASE/EXONUCLEASE/PHOSPHATASE FAMILY DOMAIN-CONTAINING PROTEIN 1"/>
    <property type="match status" value="1"/>
</dbReference>
<feature type="region of interest" description="Disordered" evidence="1">
    <location>
        <begin position="96"/>
        <end position="126"/>
    </location>
</feature>
<evidence type="ECO:0000256" key="1">
    <source>
        <dbReference type="SAM" id="MobiDB-lite"/>
    </source>
</evidence>
<dbReference type="AlphaFoldDB" id="A0A3S8ZPM0"/>
<dbReference type="GO" id="GO:0015627">
    <property type="term" value="C:type II protein secretion system complex"/>
    <property type="evidence" value="ECO:0007669"/>
    <property type="project" value="TreeGrafter"/>
</dbReference>
<dbReference type="PANTHER" id="PTHR21180:SF32">
    <property type="entry name" value="ENDONUCLEASE_EXONUCLEASE_PHOSPHATASE FAMILY DOMAIN-CONTAINING PROTEIN 1"/>
    <property type="match status" value="1"/>
</dbReference>
<feature type="domain" description="Helix-hairpin-helix DNA-binding motif class 1" evidence="3">
    <location>
        <begin position="30"/>
        <end position="49"/>
    </location>
</feature>
<feature type="domain" description="Helix-hairpin-helix DNA-binding motif class 1" evidence="3">
    <location>
        <begin position="60"/>
        <end position="79"/>
    </location>
</feature>
<dbReference type="Pfam" id="PF12836">
    <property type="entry name" value="HHH_3"/>
    <property type="match status" value="1"/>
</dbReference>
<proteinExistence type="predicted"/>
<dbReference type="InterPro" id="IPR010994">
    <property type="entry name" value="RuvA_2-like"/>
</dbReference>
<evidence type="ECO:0000313" key="4">
    <source>
        <dbReference type="EMBL" id="AZN35414.1"/>
    </source>
</evidence>
<organism evidence="4 5">
    <name type="scientific">Iodobacter ciconiae</name>
    <dbReference type="NCBI Taxonomy" id="2496266"/>
    <lineage>
        <taxon>Bacteria</taxon>
        <taxon>Pseudomonadati</taxon>
        <taxon>Pseudomonadota</taxon>
        <taxon>Betaproteobacteria</taxon>
        <taxon>Neisseriales</taxon>
        <taxon>Chitinibacteraceae</taxon>
        <taxon>Iodobacter</taxon>
    </lineage>
</organism>
<dbReference type="InterPro" id="IPR003583">
    <property type="entry name" value="Hlx-hairpin-Hlx_DNA-bd_motif"/>
</dbReference>
<dbReference type="InterPro" id="IPR051675">
    <property type="entry name" value="Endo/Exo/Phosphatase_dom_1"/>
</dbReference>
<feature type="chain" id="PRO_5019396246" evidence="2">
    <location>
        <begin position="21"/>
        <end position="126"/>
    </location>
</feature>
<evidence type="ECO:0000259" key="3">
    <source>
        <dbReference type="SMART" id="SM00278"/>
    </source>
</evidence>
<keyword evidence="2" id="KW-0732">Signal</keyword>
<dbReference type="InterPro" id="IPR004509">
    <property type="entry name" value="Competence_ComEA_HhH"/>
</dbReference>
<dbReference type="GO" id="GO:0006281">
    <property type="term" value="P:DNA repair"/>
    <property type="evidence" value="ECO:0007669"/>
    <property type="project" value="InterPro"/>
</dbReference>
<dbReference type="GO" id="GO:0003677">
    <property type="term" value="F:DNA binding"/>
    <property type="evidence" value="ECO:0007669"/>
    <property type="project" value="InterPro"/>
</dbReference>
<dbReference type="OrthoDB" id="8687931at2"/>
<dbReference type="Gene3D" id="1.10.150.280">
    <property type="entry name" value="AF1531-like domain"/>
    <property type="match status" value="1"/>
</dbReference>
<protein>
    <submittedName>
        <fullName evidence="4">Helix-hairpin-helix domain-containing protein</fullName>
    </submittedName>
</protein>
<dbReference type="KEGG" id="iod:EJO50_02280"/>
<dbReference type="NCBIfam" id="TIGR00426">
    <property type="entry name" value="competence protein ComEA helix-hairpin-helix repeat region"/>
    <property type="match status" value="1"/>
</dbReference>
<sequence length="126" mass="13235">MKKWLIALLSAFALSGMTLAAVDINTASQEQLEAVNGLGPAKAKAIIEYRSKNGPFKSAEDLKKVPGIKDGVFNKVKAEVSVGGKMAAPAAAAKAEKMEKPMKASQAASKMEKMDKAVKASMPAKK</sequence>
<dbReference type="SUPFAM" id="SSF47781">
    <property type="entry name" value="RuvA domain 2-like"/>
    <property type="match status" value="1"/>
</dbReference>
<evidence type="ECO:0000313" key="5">
    <source>
        <dbReference type="Proteomes" id="UP000282438"/>
    </source>
</evidence>